<feature type="transmembrane region" description="Helical" evidence="4">
    <location>
        <begin position="355"/>
        <end position="376"/>
    </location>
</feature>
<evidence type="ECO:0000256" key="3">
    <source>
        <dbReference type="ARBA" id="ARBA00022679"/>
    </source>
</evidence>
<dbReference type="PANTHER" id="PTHR43630">
    <property type="entry name" value="POLY-BETA-1,6-N-ACETYL-D-GLUCOSAMINE SYNTHASE"/>
    <property type="match status" value="1"/>
</dbReference>
<reference evidence="5 6" key="1">
    <citation type="submission" date="2015-10" db="EMBL/GenBank/DDBJ databases">
        <title>Butyribacter intestini gen. nov., sp. nov., a butyric acid-producing bacterium of the family Lachnospiraceae isolated from the human faeces.</title>
        <authorList>
            <person name="Zou Y."/>
            <person name="Xue W."/>
            <person name="Luo G."/>
            <person name="Lv M."/>
        </authorList>
    </citation>
    <scope>NUCLEOTIDE SEQUENCE [LARGE SCALE GENOMIC DNA]</scope>
    <source>
        <strain evidence="5 6">TF01-11</strain>
    </source>
</reference>
<dbReference type="RefSeq" id="WP_055944019.1">
    <property type="nucleotide sequence ID" value="NZ_JAQDCV010000002.1"/>
</dbReference>
<comment type="caution">
    <text evidence="5">The sequence shown here is derived from an EMBL/GenBank/DDBJ whole genome shotgun (WGS) entry which is preliminary data.</text>
</comment>
<dbReference type="AlphaFoldDB" id="A0AAW3JSS2"/>
<dbReference type="PANTHER" id="PTHR43630:SF1">
    <property type="entry name" value="POLY-BETA-1,6-N-ACETYL-D-GLUCOSAMINE SYNTHASE"/>
    <property type="match status" value="1"/>
</dbReference>
<evidence type="ECO:0000256" key="1">
    <source>
        <dbReference type="ARBA" id="ARBA00006739"/>
    </source>
</evidence>
<name>A0AAW3JSS2_9FIRM</name>
<keyword evidence="4" id="KW-1133">Transmembrane helix</keyword>
<protein>
    <recommendedName>
        <fullName evidence="7">Poly-beta-1,6-N-acetyl-D-glucosamine synthase</fullName>
    </recommendedName>
</protein>
<comment type="similarity">
    <text evidence="1">Belongs to the glycosyltransferase 2 family.</text>
</comment>
<dbReference type="EMBL" id="LLKB01000005">
    <property type="protein sequence ID" value="KQC84851.1"/>
    <property type="molecule type" value="Genomic_DNA"/>
</dbReference>
<dbReference type="InterPro" id="IPR029044">
    <property type="entry name" value="Nucleotide-diphossugar_trans"/>
</dbReference>
<evidence type="ECO:0000313" key="6">
    <source>
        <dbReference type="Proteomes" id="UP000050833"/>
    </source>
</evidence>
<keyword evidence="6" id="KW-1185">Reference proteome</keyword>
<organism evidence="5 6">
    <name type="scientific">Butyribacter intestini</name>
    <dbReference type="NCBI Taxonomy" id="1703332"/>
    <lineage>
        <taxon>Bacteria</taxon>
        <taxon>Bacillati</taxon>
        <taxon>Bacillota</taxon>
        <taxon>Clostridia</taxon>
        <taxon>Lachnospirales</taxon>
        <taxon>Lachnospiraceae</taxon>
        <taxon>Butyribacter</taxon>
    </lineage>
</organism>
<feature type="transmembrane region" description="Helical" evidence="4">
    <location>
        <begin position="417"/>
        <end position="436"/>
    </location>
</feature>
<evidence type="ECO:0000313" key="5">
    <source>
        <dbReference type="EMBL" id="KQC84851.1"/>
    </source>
</evidence>
<keyword evidence="3" id="KW-0808">Transferase</keyword>
<feature type="transmembrane region" description="Helical" evidence="4">
    <location>
        <begin position="28"/>
        <end position="55"/>
    </location>
</feature>
<dbReference type="Pfam" id="PF13641">
    <property type="entry name" value="Glyco_tranf_2_3"/>
    <property type="match status" value="1"/>
</dbReference>
<keyword evidence="4" id="KW-0472">Membrane</keyword>
<proteinExistence type="inferred from homology"/>
<sequence length="495" mass="58415">MNITNVLLSVGIIDDIGHFLGNIYTPSLFLFTAIGMFMKILSIHNVPYMIIGLFCTRKFKPAKNNHKYAVLIPARNEEPVIGNLINSIKKQDYPQELLTIFVVADNCTDNTAKIAQELGAICYEHNNPDERTKGFGLKYLFEQIEKDYGIQSFEGYFIFDSDNLLKRDYISRMNDSFDAGEKIITSYRSTKNLTEGWIASLYAIHWLRSIRQRHRTRSFLHLATNIQGTGFLFANEIVKDGWKYTSLTEDRSLTADCVVNGYEISYNNDAIFYDEQPTSLKVALRQRLRWAKGHLQAFGESGWGLFKNIFIDKNTKWEKDDTWYRFLWRTIRHRFMSFDTFAQLLPKQIVTAFKWLFWNLFLFPFTIYNAGGQMYIFRNGTWLSKLVRQFTGNVTINLEPGWKSYAICVLLVIWMRIFYRIGMYLANIWMAIYIFIIERKRIQKVSFWKKVLYCLTWPLYDVIERYVKYIALFKKVEWKPIPHESKITIDDIQEN</sequence>
<evidence type="ECO:0000256" key="4">
    <source>
        <dbReference type="SAM" id="Phobius"/>
    </source>
</evidence>
<dbReference type="Proteomes" id="UP000050833">
    <property type="component" value="Unassembled WGS sequence"/>
</dbReference>
<dbReference type="Gene3D" id="3.90.550.10">
    <property type="entry name" value="Spore Coat Polysaccharide Biosynthesis Protein SpsA, Chain A"/>
    <property type="match status" value="1"/>
</dbReference>
<keyword evidence="4" id="KW-0812">Transmembrane</keyword>
<gene>
    <name evidence="5" type="ORF">APZ18_08995</name>
</gene>
<keyword evidence="2" id="KW-0328">Glycosyltransferase</keyword>
<dbReference type="CDD" id="cd06438">
    <property type="entry name" value="EpsO_like"/>
    <property type="match status" value="1"/>
</dbReference>
<dbReference type="GO" id="GO:0016757">
    <property type="term" value="F:glycosyltransferase activity"/>
    <property type="evidence" value="ECO:0007669"/>
    <property type="project" value="UniProtKB-KW"/>
</dbReference>
<evidence type="ECO:0000256" key="2">
    <source>
        <dbReference type="ARBA" id="ARBA00022676"/>
    </source>
</evidence>
<evidence type="ECO:0008006" key="7">
    <source>
        <dbReference type="Google" id="ProtNLM"/>
    </source>
</evidence>
<dbReference type="SUPFAM" id="SSF53448">
    <property type="entry name" value="Nucleotide-diphospho-sugar transferases"/>
    <property type="match status" value="1"/>
</dbReference>
<accession>A0AAW3JSS2</accession>